<dbReference type="PIRSF" id="PIRSF006230">
    <property type="entry name" value="MG442"/>
    <property type="match status" value="1"/>
</dbReference>
<dbReference type="InterPro" id="IPR050755">
    <property type="entry name" value="TRAFAC_YlqF/YawG_RiboMat"/>
</dbReference>
<dbReference type="InterPro" id="IPR027417">
    <property type="entry name" value="P-loop_NTPase"/>
</dbReference>
<reference evidence="5" key="2">
    <citation type="submission" date="2021-03" db="EMBL/GenBank/DDBJ databases">
        <authorList>
            <person name="Jaffe A."/>
        </authorList>
    </citation>
    <scope>NUCLEOTIDE SEQUENCE</scope>
    <source>
        <strain evidence="5">RIFCSPLOWO2_01_FULL_58_19</strain>
    </source>
</reference>
<dbReference type="Proteomes" id="UP000564964">
    <property type="component" value="Unassembled WGS sequence"/>
</dbReference>
<evidence type="ECO:0000313" key="5">
    <source>
        <dbReference type="EMBL" id="MBS3062560.1"/>
    </source>
</evidence>
<dbReference type="PANTHER" id="PTHR11089:SF30">
    <property type="entry name" value="GUANINE NUCLEOTIDE-BINDING PROTEIN-LIKE 3 HOMOLOG"/>
    <property type="match status" value="1"/>
</dbReference>
<dbReference type="EMBL" id="JAGVWE010000002">
    <property type="protein sequence ID" value="MBS3062560.1"/>
    <property type="molecule type" value="Genomic_DNA"/>
</dbReference>
<dbReference type="Gene3D" id="1.10.1580.10">
    <property type="match status" value="1"/>
</dbReference>
<dbReference type="PANTHER" id="PTHR11089">
    <property type="entry name" value="GTP-BINDING PROTEIN-RELATED"/>
    <property type="match status" value="1"/>
</dbReference>
<reference evidence="5" key="3">
    <citation type="submission" date="2021-05" db="EMBL/GenBank/DDBJ databases">
        <title>Protein family content uncovers lineage relationships and bacterial pathway maintenance mechanisms in DPANN archaea.</title>
        <authorList>
            <person name="Castelle C.J."/>
            <person name="Meheust R."/>
            <person name="Jaffe A.L."/>
            <person name="Seitz K."/>
            <person name="Gong X."/>
            <person name="Baker B.J."/>
            <person name="Banfield J.F."/>
        </authorList>
    </citation>
    <scope>NUCLEOTIDE SEQUENCE</scope>
    <source>
        <strain evidence="5">RIFCSPLOWO2_01_FULL_58_19</strain>
    </source>
</reference>
<reference evidence="4" key="1">
    <citation type="journal article" date="2020" name="bioRxiv">
        <title>A rank-normalized archaeal taxonomy based on genome phylogeny resolves widespread incomplete and uneven classifications.</title>
        <authorList>
            <person name="Rinke C."/>
            <person name="Chuvochina M."/>
            <person name="Mussig A.J."/>
            <person name="Chaumeil P.-A."/>
            <person name="Waite D.W."/>
            <person name="Whitman W.B."/>
            <person name="Parks D.H."/>
            <person name="Hugenholtz P."/>
        </authorList>
    </citation>
    <scope>NUCLEOTIDE SEQUENCE</scope>
    <source>
        <strain evidence="4">UBA10219</strain>
    </source>
</reference>
<dbReference type="InterPro" id="IPR016478">
    <property type="entry name" value="GTPase_MTG1"/>
</dbReference>
<evidence type="ECO:0000313" key="4">
    <source>
        <dbReference type="EMBL" id="HIH16976.1"/>
    </source>
</evidence>
<dbReference type="SUPFAM" id="SSF52540">
    <property type="entry name" value="P-loop containing nucleoside triphosphate hydrolases"/>
    <property type="match status" value="1"/>
</dbReference>
<evidence type="ECO:0000259" key="3">
    <source>
        <dbReference type="Pfam" id="PF01926"/>
    </source>
</evidence>
<evidence type="ECO:0000256" key="2">
    <source>
        <dbReference type="ARBA" id="ARBA00023134"/>
    </source>
</evidence>
<accession>A0A7J4JP52</accession>
<dbReference type="EMBL" id="DUGH01000148">
    <property type="protein sequence ID" value="HIH16976.1"/>
    <property type="molecule type" value="Genomic_DNA"/>
</dbReference>
<keyword evidence="2" id="KW-0342">GTP-binding</keyword>
<sequence length="255" mass="28853">MTEKSGHWSRVVKVVEQADVVMEVLDARFPERTRHAGLESLAREKGKKVLLVMNKADLVKKEKLEESRNKLLKNWPCLCVSAKQHEGSNALWAEISRLTGDQECKVGVCGYPNTGKSSIINYMKGRKVAQTSIKAGFTKGEKLVKVSEKVYLIDSPGIIPYEERDQNELVLVGAKNPEQVSDPLGAAEYLMEFIAQENPKAFEEFYGVGIEGKDFERILEEIAYRKRRLRVGGNPDLDVISRMLIMDWQKGRLKL</sequence>
<name>A0A7J4JP52_9ARCH</name>
<evidence type="ECO:0000256" key="1">
    <source>
        <dbReference type="ARBA" id="ARBA00022741"/>
    </source>
</evidence>
<evidence type="ECO:0000313" key="6">
    <source>
        <dbReference type="Proteomes" id="UP000564964"/>
    </source>
</evidence>
<comment type="caution">
    <text evidence="4">The sequence shown here is derived from an EMBL/GenBank/DDBJ whole genome shotgun (WGS) entry which is preliminary data.</text>
</comment>
<gene>
    <name evidence="4" type="primary">rsgA</name>
    <name evidence="4" type="ORF">HA252_06235</name>
    <name evidence="5" type="ORF">J4203_01685</name>
</gene>
<dbReference type="Pfam" id="PF01926">
    <property type="entry name" value="MMR_HSR1"/>
    <property type="match status" value="1"/>
</dbReference>
<organism evidence="4 6">
    <name type="scientific">Candidatus Iainarchaeum sp</name>
    <dbReference type="NCBI Taxonomy" id="3101447"/>
    <lineage>
        <taxon>Archaea</taxon>
        <taxon>Candidatus Iainarchaeota</taxon>
        <taxon>Candidatus Iainarchaeia</taxon>
        <taxon>Candidatus Iainarchaeales</taxon>
        <taxon>Candidatus Iainarchaeaceae</taxon>
        <taxon>Candidatus Iainarchaeum</taxon>
    </lineage>
</organism>
<dbReference type="Proteomes" id="UP000678237">
    <property type="component" value="Unassembled WGS sequence"/>
</dbReference>
<proteinExistence type="predicted"/>
<protein>
    <submittedName>
        <fullName evidence="5">50S ribosome-binding GTPase</fullName>
    </submittedName>
    <submittedName>
        <fullName evidence="4">GTPase RsgA</fullName>
    </submittedName>
</protein>
<dbReference type="Gene3D" id="3.40.50.300">
    <property type="entry name" value="P-loop containing nucleotide triphosphate hydrolases"/>
    <property type="match status" value="1"/>
</dbReference>
<dbReference type="InterPro" id="IPR006073">
    <property type="entry name" value="GTP-bd"/>
</dbReference>
<dbReference type="PRINTS" id="PR00326">
    <property type="entry name" value="GTP1OBG"/>
</dbReference>
<feature type="domain" description="G" evidence="3">
    <location>
        <begin position="105"/>
        <end position="165"/>
    </location>
</feature>
<dbReference type="InterPro" id="IPR023179">
    <property type="entry name" value="GTP-bd_ortho_bundle_sf"/>
</dbReference>
<dbReference type="GO" id="GO:0005525">
    <property type="term" value="F:GTP binding"/>
    <property type="evidence" value="ECO:0007669"/>
    <property type="project" value="UniProtKB-KW"/>
</dbReference>
<dbReference type="AlphaFoldDB" id="A0A7J4JP52"/>
<keyword evidence="1" id="KW-0547">Nucleotide-binding</keyword>